<feature type="compositionally biased region" description="Polar residues" evidence="1">
    <location>
        <begin position="1"/>
        <end position="10"/>
    </location>
</feature>
<feature type="transmembrane region" description="Helical" evidence="2">
    <location>
        <begin position="38"/>
        <end position="58"/>
    </location>
</feature>
<evidence type="ECO:0000313" key="4">
    <source>
        <dbReference type="Proteomes" id="UP000062645"/>
    </source>
</evidence>
<reference evidence="4" key="1">
    <citation type="submission" date="2015-07" db="EMBL/GenBank/DDBJ databases">
        <title>Genome Of Nitrogen-Fixing Cyanobacterium Nostoc piscinale CENA21 From Solimoes/Amazon River Floodplain Sediments And Comparative Genomics To Uncover Biosynthetic Natural Products Potential.</title>
        <authorList>
            <person name="Leao T.F."/>
            <person name="Leao P.N."/>
            <person name="Guimaraes P.I."/>
            <person name="de Melo A.G.C."/>
            <person name="Ramos R.T.J."/>
            <person name="Silva A."/>
            <person name="Fiore M.F."/>
            <person name="Schneider M.P.C."/>
        </authorList>
    </citation>
    <scope>NUCLEOTIDE SEQUENCE [LARGE SCALE GENOMIC DNA]</scope>
    <source>
        <strain evidence="4">CENA21</strain>
    </source>
</reference>
<dbReference type="PATRIC" id="fig|224013.5.peg.4276"/>
<organism evidence="3 4">
    <name type="scientific">Nostoc piscinale CENA21</name>
    <dbReference type="NCBI Taxonomy" id="224013"/>
    <lineage>
        <taxon>Bacteria</taxon>
        <taxon>Bacillati</taxon>
        <taxon>Cyanobacteriota</taxon>
        <taxon>Cyanophyceae</taxon>
        <taxon>Nostocales</taxon>
        <taxon>Nostocaceae</taxon>
        <taxon>Nostoc</taxon>
    </lineage>
</organism>
<keyword evidence="2" id="KW-0812">Transmembrane</keyword>
<name>A0A0M5MH03_9NOSO</name>
<proteinExistence type="predicted"/>
<gene>
    <name evidence="3" type="ORF">ACX27_17890</name>
</gene>
<evidence type="ECO:0000256" key="1">
    <source>
        <dbReference type="SAM" id="MobiDB-lite"/>
    </source>
</evidence>
<feature type="region of interest" description="Disordered" evidence="1">
    <location>
        <begin position="1"/>
        <end position="28"/>
    </location>
</feature>
<keyword evidence="2" id="KW-1133">Transmembrane helix</keyword>
<dbReference type="STRING" id="224013.ACX27_17890"/>
<dbReference type="AlphaFoldDB" id="A0A0M5MH03"/>
<reference evidence="3 4" key="2">
    <citation type="journal article" date="2016" name="Genome Announc.">
        <title>Draft Genome Sequence of the N2-Fixing Cyanobacterium Nostoc piscinale CENA21, Isolated from the Brazilian Amazon Floodplain.</title>
        <authorList>
            <person name="Leao T."/>
            <person name="Guimaraes P.I."/>
            <person name="de Melo A.G."/>
            <person name="Ramos R.T."/>
            <person name="Leao P.N."/>
            <person name="Silva A."/>
            <person name="Fiore M.F."/>
            <person name="Schneider M.P."/>
        </authorList>
    </citation>
    <scope>NUCLEOTIDE SEQUENCE [LARGE SCALE GENOMIC DNA]</scope>
    <source>
        <strain evidence="3 4">CENA21</strain>
    </source>
</reference>
<dbReference type="KEGG" id="npz:ACX27_17890"/>
<sequence length="75" mass="8412">MNNTNSQLKNLDNEQDLGDSPPNPRLGDGCVPQAPCKIILAFFVESLFFGFVMIYFFLSEPYCPKTDIKPLLGQL</sequence>
<keyword evidence="2" id="KW-0472">Membrane</keyword>
<protein>
    <submittedName>
        <fullName evidence="3">Uncharacterized protein</fullName>
    </submittedName>
</protein>
<accession>A0A0M5MH03</accession>
<evidence type="ECO:0000256" key="2">
    <source>
        <dbReference type="SAM" id="Phobius"/>
    </source>
</evidence>
<evidence type="ECO:0000313" key="3">
    <source>
        <dbReference type="EMBL" id="ALF54292.1"/>
    </source>
</evidence>
<dbReference type="EMBL" id="CP012036">
    <property type="protein sequence ID" value="ALF54292.1"/>
    <property type="molecule type" value="Genomic_DNA"/>
</dbReference>
<keyword evidence="4" id="KW-1185">Reference proteome</keyword>
<dbReference type="Proteomes" id="UP000062645">
    <property type="component" value="Chromosome"/>
</dbReference>